<evidence type="ECO:0000256" key="2">
    <source>
        <dbReference type="ARBA" id="ARBA00006727"/>
    </source>
</evidence>
<dbReference type="AlphaFoldDB" id="A0A1E3NNF3"/>
<feature type="transmembrane region" description="Helical" evidence="3">
    <location>
        <begin position="168"/>
        <end position="194"/>
    </location>
</feature>
<evidence type="ECO:0000259" key="4">
    <source>
        <dbReference type="PROSITE" id="PS50850"/>
    </source>
</evidence>
<comment type="similarity">
    <text evidence="2">Belongs to the major facilitator superfamily. Monocarboxylate porter (TC 2.A.1.13) family.</text>
</comment>
<feature type="domain" description="Major facilitator superfamily (MFS) profile" evidence="4">
    <location>
        <begin position="225"/>
        <end position="410"/>
    </location>
</feature>
<feature type="transmembrane region" description="Helical" evidence="3">
    <location>
        <begin position="83"/>
        <end position="106"/>
    </location>
</feature>
<comment type="subcellular location">
    <subcellularLocation>
        <location evidence="1">Membrane</location>
        <topology evidence="1">Multi-pass membrane protein</topology>
    </subcellularLocation>
</comment>
<dbReference type="EMBL" id="KV454003">
    <property type="protein sequence ID" value="ODQ46993.1"/>
    <property type="molecule type" value="Genomic_DNA"/>
</dbReference>
<dbReference type="InterPro" id="IPR020846">
    <property type="entry name" value="MFS_dom"/>
</dbReference>
<dbReference type="PANTHER" id="PTHR11360:SF315">
    <property type="entry name" value="TRANSPORTER MCH2-RELATED"/>
    <property type="match status" value="1"/>
</dbReference>
<feature type="transmembrane region" description="Helical" evidence="3">
    <location>
        <begin position="352"/>
        <end position="371"/>
    </location>
</feature>
<feature type="transmembrane region" description="Helical" evidence="3">
    <location>
        <begin position="289"/>
        <end position="309"/>
    </location>
</feature>
<dbReference type="RefSeq" id="XP_019018106.1">
    <property type="nucleotide sequence ID" value="XM_019162139.1"/>
</dbReference>
<keyword evidence="3" id="KW-0472">Membrane</keyword>
<feature type="non-terminal residue" evidence="5">
    <location>
        <position position="410"/>
    </location>
</feature>
<dbReference type="Gene3D" id="1.20.1250.20">
    <property type="entry name" value="MFS general substrate transporter like domains"/>
    <property type="match status" value="2"/>
</dbReference>
<feature type="non-terminal residue" evidence="5">
    <location>
        <position position="1"/>
    </location>
</feature>
<dbReference type="Pfam" id="PF07690">
    <property type="entry name" value="MFS_1"/>
    <property type="match status" value="1"/>
</dbReference>
<dbReference type="OrthoDB" id="2213137at2759"/>
<dbReference type="GeneID" id="30178826"/>
<feature type="transmembrane region" description="Helical" evidence="3">
    <location>
        <begin position="316"/>
        <end position="332"/>
    </location>
</feature>
<keyword evidence="3" id="KW-1133">Transmembrane helix</keyword>
<dbReference type="InterPro" id="IPR011701">
    <property type="entry name" value="MFS"/>
</dbReference>
<dbReference type="SUPFAM" id="SSF103473">
    <property type="entry name" value="MFS general substrate transporter"/>
    <property type="match status" value="1"/>
</dbReference>
<evidence type="ECO:0000313" key="6">
    <source>
        <dbReference type="Proteomes" id="UP000094455"/>
    </source>
</evidence>
<feature type="transmembrane region" description="Helical" evidence="3">
    <location>
        <begin position="136"/>
        <end position="156"/>
    </location>
</feature>
<feature type="transmembrane region" description="Helical" evidence="3">
    <location>
        <begin position="50"/>
        <end position="71"/>
    </location>
</feature>
<protein>
    <recommendedName>
        <fullName evidence="4">Major facilitator superfamily (MFS) profile domain-containing protein</fullName>
    </recommendedName>
</protein>
<sequence length="410" mass="45181">PDKGLWAWVAAACVLSINTFSWGANSAFGVYLSYYTTTDFFPGATMEQYVMIGGLGLGLSFIVCPVTNSLCRRYNYKWVMSGGSALVFLAYWLASISTTVVQLIMFQGFLMAIGYALVAGSCFVILPTWFLKRRSIAQGIAASGAGLAGIIFSRPVDQIIKSYALRLGIAWALRMEALVCGFSLVVCICLLRTYRPLINEESKKKPFLPELYSYLLRFDLLKQPPLICIISWNMVYGLTYTILLFSLSSYASSIGLSYRQGSNVTTVQSVAQAIGRPLTGMCSDKIGRVNTTIIFTLIITILIFFFWIFITTYSQLLAFAFLAGFILGVNWVNFGPMTADIVGAGPDLTDAISILMFTGGIPQLIAELVGLKLRRPELSKPFLYCQILCGVAGLVSALLLFPLREWKVKR</sequence>
<gene>
    <name evidence="5" type="ORF">PICMEDRAFT_19768</name>
</gene>
<feature type="transmembrane region" description="Helical" evidence="3">
    <location>
        <begin position="383"/>
        <end position="403"/>
    </location>
</feature>
<accession>A0A1E3NNF3</accession>
<keyword evidence="3" id="KW-0812">Transmembrane</keyword>
<feature type="transmembrane region" description="Helical" evidence="3">
    <location>
        <begin position="226"/>
        <end position="247"/>
    </location>
</feature>
<evidence type="ECO:0000256" key="1">
    <source>
        <dbReference type="ARBA" id="ARBA00004141"/>
    </source>
</evidence>
<evidence type="ECO:0000313" key="5">
    <source>
        <dbReference type="EMBL" id="ODQ46993.1"/>
    </source>
</evidence>
<evidence type="ECO:0000256" key="3">
    <source>
        <dbReference type="SAM" id="Phobius"/>
    </source>
</evidence>
<dbReference type="PANTHER" id="PTHR11360">
    <property type="entry name" value="MONOCARBOXYLATE TRANSPORTER"/>
    <property type="match status" value="1"/>
</dbReference>
<organism evidence="5 6">
    <name type="scientific">Pichia membranifaciens NRRL Y-2026</name>
    <dbReference type="NCBI Taxonomy" id="763406"/>
    <lineage>
        <taxon>Eukaryota</taxon>
        <taxon>Fungi</taxon>
        <taxon>Dikarya</taxon>
        <taxon>Ascomycota</taxon>
        <taxon>Saccharomycotina</taxon>
        <taxon>Pichiomycetes</taxon>
        <taxon>Pichiales</taxon>
        <taxon>Pichiaceae</taxon>
        <taxon>Pichia</taxon>
    </lineage>
</organism>
<feature type="transmembrane region" description="Helical" evidence="3">
    <location>
        <begin position="112"/>
        <end position="131"/>
    </location>
</feature>
<proteinExistence type="inferred from homology"/>
<dbReference type="InterPro" id="IPR036259">
    <property type="entry name" value="MFS_trans_sf"/>
</dbReference>
<dbReference type="Proteomes" id="UP000094455">
    <property type="component" value="Unassembled WGS sequence"/>
</dbReference>
<keyword evidence="6" id="KW-1185">Reference proteome</keyword>
<name>A0A1E3NNF3_9ASCO</name>
<dbReference type="InterPro" id="IPR050327">
    <property type="entry name" value="Proton-linked_MCT"/>
</dbReference>
<dbReference type="GO" id="GO:0022857">
    <property type="term" value="F:transmembrane transporter activity"/>
    <property type="evidence" value="ECO:0007669"/>
    <property type="project" value="InterPro"/>
</dbReference>
<dbReference type="GO" id="GO:0016020">
    <property type="term" value="C:membrane"/>
    <property type="evidence" value="ECO:0007669"/>
    <property type="project" value="UniProtKB-SubCell"/>
</dbReference>
<reference evidence="5 6" key="1">
    <citation type="journal article" date="2016" name="Proc. Natl. Acad. Sci. U.S.A.">
        <title>Comparative genomics of biotechnologically important yeasts.</title>
        <authorList>
            <person name="Riley R."/>
            <person name="Haridas S."/>
            <person name="Wolfe K.H."/>
            <person name="Lopes M.R."/>
            <person name="Hittinger C.T."/>
            <person name="Goeker M."/>
            <person name="Salamov A.A."/>
            <person name="Wisecaver J.H."/>
            <person name="Long T.M."/>
            <person name="Calvey C.H."/>
            <person name="Aerts A.L."/>
            <person name="Barry K.W."/>
            <person name="Choi C."/>
            <person name="Clum A."/>
            <person name="Coughlan A.Y."/>
            <person name="Deshpande S."/>
            <person name="Douglass A.P."/>
            <person name="Hanson S.J."/>
            <person name="Klenk H.-P."/>
            <person name="LaButti K.M."/>
            <person name="Lapidus A."/>
            <person name="Lindquist E.A."/>
            <person name="Lipzen A.M."/>
            <person name="Meier-Kolthoff J.P."/>
            <person name="Ohm R.A."/>
            <person name="Otillar R.P."/>
            <person name="Pangilinan J.L."/>
            <person name="Peng Y."/>
            <person name="Rokas A."/>
            <person name="Rosa C.A."/>
            <person name="Scheuner C."/>
            <person name="Sibirny A.A."/>
            <person name="Slot J.C."/>
            <person name="Stielow J.B."/>
            <person name="Sun H."/>
            <person name="Kurtzman C.P."/>
            <person name="Blackwell M."/>
            <person name="Grigoriev I.V."/>
            <person name="Jeffries T.W."/>
        </authorList>
    </citation>
    <scope>NUCLEOTIDE SEQUENCE [LARGE SCALE GENOMIC DNA]</scope>
    <source>
        <strain evidence="5 6">NRRL Y-2026</strain>
    </source>
</reference>
<dbReference type="PROSITE" id="PS50850">
    <property type="entry name" value="MFS"/>
    <property type="match status" value="1"/>
</dbReference>